<organism evidence="3 4">
    <name type="scientific">Natribaculum luteum</name>
    <dbReference type="NCBI Taxonomy" id="1586232"/>
    <lineage>
        <taxon>Archaea</taxon>
        <taxon>Methanobacteriati</taxon>
        <taxon>Methanobacteriota</taxon>
        <taxon>Stenosarchaea group</taxon>
        <taxon>Halobacteria</taxon>
        <taxon>Halobacteriales</taxon>
        <taxon>Natrialbaceae</taxon>
        <taxon>Natribaculum</taxon>
    </lineage>
</organism>
<dbReference type="PANTHER" id="PTHR38138">
    <property type="entry name" value="VNG6441H"/>
    <property type="match status" value="1"/>
</dbReference>
<evidence type="ECO:0000256" key="1">
    <source>
        <dbReference type="SAM" id="Phobius"/>
    </source>
</evidence>
<dbReference type="Pfam" id="PF07790">
    <property type="entry name" value="Pilin_N"/>
    <property type="match status" value="1"/>
</dbReference>
<reference evidence="3 4" key="1">
    <citation type="journal article" date="2014" name="Int. J. Syst. Evol. Microbiol.">
        <title>Complete genome sequence of Corynebacterium casei LMG S-19264T (=DSM 44701T), isolated from a smear-ripened cheese.</title>
        <authorList>
            <consortium name="US DOE Joint Genome Institute (JGI-PGF)"/>
            <person name="Walter F."/>
            <person name="Albersmeier A."/>
            <person name="Kalinowski J."/>
            <person name="Ruckert C."/>
        </authorList>
    </citation>
    <scope>NUCLEOTIDE SEQUENCE [LARGE SCALE GENOMIC DNA]</scope>
    <source>
        <strain evidence="3 4">IBRC-M 10912</strain>
    </source>
</reference>
<name>A0ABD5P4X7_9EURY</name>
<dbReference type="Proteomes" id="UP001595821">
    <property type="component" value="Unassembled WGS sequence"/>
</dbReference>
<gene>
    <name evidence="3" type="ORF">ACFOZ7_20055</name>
</gene>
<accession>A0ABD5P4X7</accession>
<dbReference type="RefSeq" id="WP_246972662.1">
    <property type="nucleotide sequence ID" value="NZ_CP095397.1"/>
</dbReference>
<dbReference type="EMBL" id="JBHSDJ010000131">
    <property type="protein sequence ID" value="MFC4249195.1"/>
    <property type="molecule type" value="Genomic_DNA"/>
</dbReference>
<dbReference type="InterPro" id="IPR012859">
    <property type="entry name" value="Pilin_N_archaeal"/>
</dbReference>
<dbReference type="NCBIfam" id="TIGR02537">
    <property type="entry name" value="arch_flag_Nterm"/>
    <property type="match status" value="1"/>
</dbReference>
<evidence type="ECO:0000259" key="2">
    <source>
        <dbReference type="Pfam" id="PF07790"/>
    </source>
</evidence>
<keyword evidence="1" id="KW-1133">Transmembrane helix</keyword>
<protein>
    <submittedName>
        <fullName evidence="3">Type IV pilin</fullName>
    </submittedName>
</protein>
<keyword evidence="1" id="KW-0812">Transmembrane</keyword>
<proteinExistence type="predicted"/>
<dbReference type="PANTHER" id="PTHR38138:SF1">
    <property type="entry name" value="ARCHAEAL TYPE IV PILIN N-TERMINAL DOMAIN-CONTAINING PROTEIN"/>
    <property type="match status" value="1"/>
</dbReference>
<feature type="domain" description="Archaeal Type IV pilin N-terminal" evidence="2">
    <location>
        <begin position="11"/>
        <end position="85"/>
    </location>
</feature>
<dbReference type="AlphaFoldDB" id="A0ABD5P4X7"/>
<evidence type="ECO:0000313" key="4">
    <source>
        <dbReference type="Proteomes" id="UP001595821"/>
    </source>
</evidence>
<dbReference type="InterPro" id="IPR013373">
    <property type="entry name" value="Flagellin/pilin_N_arc"/>
</dbReference>
<keyword evidence="1" id="KW-0472">Membrane</keyword>
<comment type="caution">
    <text evidence="3">The sequence shown here is derived from an EMBL/GenBank/DDBJ whole genome shotgun (WGS) entry which is preliminary data.</text>
</comment>
<evidence type="ECO:0000313" key="3">
    <source>
        <dbReference type="EMBL" id="MFC4249195.1"/>
    </source>
</evidence>
<dbReference type="GeneID" id="71853125"/>
<sequence>MPTAGSSSERRAVSPVVGVVLLLAITIVLAGVVAASVGAWSLGSPGPQATFDLAVDADRGEVCVEHVGGDAIDVDDLSVTVTINGESLSNQPPVPFVGATGFRDAPGGPFNAAADSQWTPGERATFRIARTNTPTVDEGDEVVVRLSVDGQRVVSLETRAT</sequence>
<feature type="transmembrane region" description="Helical" evidence="1">
    <location>
        <begin position="12"/>
        <end position="40"/>
    </location>
</feature>